<organism evidence="1 2">
    <name type="scientific">Candidatus Wolfebacteria bacterium GW2011_GWA2_47_9b</name>
    <dbReference type="NCBI Taxonomy" id="1619005"/>
    <lineage>
        <taxon>Bacteria</taxon>
        <taxon>Candidatus Wolfeibacteriota</taxon>
    </lineage>
</organism>
<comment type="caution">
    <text evidence="1">The sequence shown here is derived from an EMBL/GenBank/DDBJ whole genome shotgun (WGS) entry which is preliminary data.</text>
</comment>
<name>A0A0G1U8X8_9BACT</name>
<proteinExistence type="predicted"/>
<evidence type="ECO:0000313" key="2">
    <source>
        <dbReference type="Proteomes" id="UP000033882"/>
    </source>
</evidence>
<reference evidence="1 2" key="1">
    <citation type="journal article" date="2015" name="Nature">
        <title>rRNA introns, odd ribosomes, and small enigmatic genomes across a large radiation of phyla.</title>
        <authorList>
            <person name="Brown C.T."/>
            <person name="Hug L.A."/>
            <person name="Thomas B.C."/>
            <person name="Sharon I."/>
            <person name="Castelle C.J."/>
            <person name="Singh A."/>
            <person name="Wilkins M.J."/>
            <person name="Williams K.H."/>
            <person name="Banfield J.F."/>
        </authorList>
    </citation>
    <scope>NUCLEOTIDE SEQUENCE [LARGE SCALE GENOMIC DNA]</scope>
</reference>
<dbReference type="Proteomes" id="UP000033882">
    <property type="component" value="Unassembled WGS sequence"/>
</dbReference>
<dbReference type="EMBL" id="LCPB01000001">
    <property type="protein sequence ID" value="KKU90544.1"/>
    <property type="molecule type" value="Genomic_DNA"/>
</dbReference>
<evidence type="ECO:0000313" key="1">
    <source>
        <dbReference type="EMBL" id="KKU90544.1"/>
    </source>
</evidence>
<accession>A0A0G1U8X8</accession>
<dbReference type="AlphaFoldDB" id="A0A0G1U8X8"/>
<sequence>MDIYRVDVNHTQKGYLDEKELLILYWLLRKKSISTLWSNVFKPNTDFTLHAPSNPSEIATLEDDINTSIERHTQNIRTKVQSSSIISYLLELGKTFDARGFSISCNADYSLVEGGFLCNYVADAMYEYLQDTDKGRANKKKYGDLNKEQKNFLQDVVKNGNLDTIKLSRLAKTPIKEYEEAILDRHADEDFIELVNKLITEYDGGKWNTEDVEKFLAIYYRHNKENFKKHALSSGLLTKNDSQTALSKLIFEHIDVRLSIKDTQKLKDYLDKYIAFFIDDELNGPSKSGLTATFFSNGLTLPLYTQFFGFKKQKNILVKYIEGKYEEYQRNDLEIGHPYFEPEYIGDNKNDTVKITIAEKDKLKSLFLFVHTMLALEYTRCLNVEEFSYGTTGLFDLYDRGFLFKVNIDKGTFSEETKQRTGIAFDLDKSRFYVQGKEIKLLKFKDEYHTLRVIFEDPNELSKEWFFSEIGEKIDENNLDDKKYYNAIYQLRLKLEKQGINDFFITTKQSVKISPKYLS</sequence>
<protein>
    <submittedName>
        <fullName evidence="1">Uncharacterized protein</fullName>
    </submittedName>
</protein>
<gene>
    <name evidence="1" type="ORF">UY19_C0001G0021</name>
</gene>